<dbReference type="InterPro" id="IPR051120">
    <property type="entry name" value="ABC_AA/LPS_Transport"/>
</dbReference>
<proteinExistence type="predicted"/>
<dbReference type="PROSITE" id="PS50893">
    <property type="entry name" value="ABC_TRANSPORTER_2"/>
    <property type="match status" value="1"/>
</dbReference>
<evidence type="ECO:0000259" key="4">
    <source>
        <dbReference type="PROSITE" id="PS50893"/>
    </source>
</evidence>
<dbReference type="PROSITE" id="PS00211">
    <property type="entry name" value="ABC_TRANSPORTER_1"/>
    <property type="match status" value="1"/>
</dbReference>
<dbReference type="Gene3D" id="3.40.50.300">
    <property type="entry name" value="P-loop containing nucleotide triphosphate hydrolases"/>
    <property type="match status" value="1"/>
</dbReference>
<accession>A0ABV9Q362</accession>
<evidence type="ECO:0000313" key="6">
    <source>
        <dbReference type="Proteomes" id="UP001596002"/>
    </source>
</evidence>
<dbReference type="InterPro" id="IPR032823">
    <property type="entry name" value="BCA_ABC_TP_C"/>
</dbReference>
<evidence type="ECO:0000256" key="2">
    <source>
        <dbReference type="ARBA" id="ARBA00022741"/>
    </source>
</evidence>
<dbReference type="Pfam" id="PF00005">
    <property type="entry name" value="ABC_tran"/>
    <property type="match status" value="1"/>
</dbReference>
<comment type="caution">
    <text evidence="5">The sequence shown here is derived from an EMBL/GenBank/DDBJ whole genome shotgun (WGS) entry which is preliminary data.</text>
</comment>
<evidence type="ECO:0000313" key="5">
    <source>
        <dbReference type="EMBL" id="MFC4767702.1"/>
    </source>
</evidence>
<dbReference type="GO" id="GO:0005524">
    <property type="term" value="F:ATP binding"/>
    <property type="evidence" value="ECO:0007669"/>
    <property type="project" value="UniProtKB-KW"/>
</dbReference>
<dbReference type="InterPro" id="IPR027417">
    <property type="entry name" value="P-loop_NTPase"/>
</dbReference>
<dbReference type="SUPFAM" id="SSF52540">
    <property type="entry name" value="P-loop containing nucleoside triphosphate hydrolases"/>
    <property type="match status" value="1"/>
</dbReference>
<keyword evidence="1" id="KW-0813">Transport</keyword>
<dbReference type="EMBL" id="JBHSHC010000086">
    <property type="protein sequence ID" value="MFC4767702.1"/>
    <property type="molecule type" value="Genomic_DNA"/>
</dbReference>
<keyword evidence="2" id="KW-0547">Nucleotide-binding</keyword>
<reference evidence="6" key="1">
    <citation type="journal article" date="2019" name="Int. J. Syst. Evol. Microbiol.">
        <title>The Global Catalogue of Microorganisms (GCM) 10K type strain sequencing project: providing services to taxonomists for standard genome sequencing and annotation.</title>
        <authorList>
            <consortium name="The Broad Institute Genomics Platform"/>
            <consortium name="The Broad Institute Genome Sequencing Center for Infectious Disease"/>
            <person name="Wu L."/>
            <person name="Ma J."/>
        </authorList>
    </citation>
    <scope>NUCLEOTIDE SEQUENCE [LARGE SCALE GENOMIC DNA]</scope>
    <source>
        <strain evidence="6">WYCCWR 12678</strain>
    </source>
</reference>
<dbReference type="InterPro" id="IPR003439">
    <property type="entry name" value="ABC_transporter-like_ATP-bd"/>
</dbReference>
<organism evidence="5 6">
    <name type="scientific">Effusibacillus consociatus</name>
    <dbReference type="NCBI Taxonomy" id="1117041"/>
    <lineage>
        <taxon>Bacteria</taxon>
        <taxon>Bacillati</taxon>
        <taxon>Bacillota</taxon>
        <taxon>Bacilli</taxon>
        <taxon>Bacillales</taxon>
        <taxon>Alicyclobacillaceae</taxon>
        <taxon>Effusibacillus</taxon>
    </lineage>
</organism>
<keyword evidence="6" id="KW-1185">Reference proteome</keyword>
<gene>
    <name evidence="5" type="ORF">ACFO8Q_10060</name>
</gene>
<dbReference type="InterPro" id="IPR003593">
    <property type="entry name" value="AAA+_ATPase"/>
</dbReference>
<sequence length="252" mass="28265">MLTINHLSKQFGGLQVIHSFSMHVKPGQIHSIIGPNGAGKTTLFNLITGLYRADQGEIIFQDQKLNHLKPYEIARLGISRTFQNIRLFQHMTVAENIKMGQSTQVDTGLRSLIPFYNAKKQKQLDEETEQLLSLLELEEKRDWNAGRLSYGDQRRLEIARALATGAKLILLDEPAAGMNPEESRKLNEVILKINRNGVAVLLIEHDMSVVMEISDYVTVLNFGQKIAEGTPSEVQQNTAVLEAYLGQEEEAV</sequence>
<dbReference type="CDD" id="cd03219">
    <property type="entry name" value="ABC_Mj1267_LivG_branched"/>
    <property type="match status" value="1"/>
</dbReference>
<keyword evidence="3 5" id="KW-0067">ATP-binding</keyword>
<dbReference type="Pfam" id="PF12399">
    <property type="entry name" value="BCA_ABC_TP_C"/>
    <property type="match status" value="1"/>
</dbReference>
<name>A0ABV9Q362_9BACL</name>
<evidence type="ECO:0000256" key="3">
    <source>
        <dbReference type="ARBA" id="ARBA00022840"/>
    </source>
</evidence>
<evidence type="ECO:0000256" key="1">
    <source>
        <dbReference type="ARBA" id="ARBA00022448"/>
    </source>
</evidence>
<dbReference type="PANTHER" id="PTHR45772">
    <property type="entry name" value="CONSERVED COMPONENT OF ABC TRANSPORTER FOR NATURAL AMINO ACIDS-RELATED"/>
    <property type="match status" value="1"/>
</dbReference>
<feature type="domain" description="ABC transporter" evidence="4">
    <location>
        <begin position="2"/>
        <end position="247"/>
    </location>
</feature>
<dbReference type="InterPro" id="IPR017871">
    <property type="entry name" value="ABC_transporter-like_CS"/>
</dbReference>
<protein>
    <submittedName>
        <fullName evidence="5">ABC transporter ATP-binding protein</fullName>
    </submittedName>
</protein>
<dbReference type="RefSeq" id="WP_380025623.1">
    <property type="nucleotide sequence ID" value="NZ_JBHSHC010000086.1"/>
</dbReference>
<dbReference type="Proteomes" id="UP001596002">
    <property type="component" value="Unassembled WGS sequence"/>
</dbReference>
<dbReference type="SMART" id="SM00382">
    <property type="entry name" value="AAA"/>
    <property type="match status" value="1"/>
</dbReference>